<keyword evidence="4 7" id="KW-0812">Transmembrane</keyword>
<feature type="transmembrane region" description="Helical" evidence="7">
    <location>
        <begin position="244"/>
        <end position="267"/>
    </location>
</feature>
<dbReference type="GO" id="GO:0055085">
    <property type="term" value="P:transmembrane transport"/>
    <property type="evidence" value="ECO:0007669"/>
    <property type="project" value="InterPro"/>
</dbReference>
<feature type="domain" description="Citrate transporter-like" evidence="8">
    <location>
        <begin position="18"/>
        <end position="301"/>
    </location>
</feature>
<protein>
    <recommendedName>
        <fullName evidence="8">Citrate transporter-like domain-containing protein</fullName>
    </recommendedName>
</protein>
<keyword evidence="2" id="KW-0813">Transport</keyword>
<dbReference type="EMBL" id="NGKU01000001">
    <property type="protein sequence ID" value="OTN76599.1"/>
    <property type="molecule type" value="Genomic_DNA"/>
</dbReference>
<evidence type="ECO:0000256" key="3">
    <source>
        <dbReference type="ARBA" id="ARBA00022475"/>
    </source>
</evidence>
<evidence type="ECO:0000259" key="8">
    <source>
        <dbReference type="Pfam" id="PF03600"/>
    </source>
</evidence>
<comment type="subcellular location">
    <subcellularLocation>
        <location evidence="1">Cell membrane</location>
        <topology evidence="1">Multi-pass membrane protein</topology>
    </subcellularLocation>
</comment>
<dbReference type="PANTHER" id="PTHR43302">
    <property type="entry name" value="TRANSPORTER ARSB-RELATED"/>
    <property type="match status" value="1"/>
</dbReference>
<feature type="transmembrane region" description="Helical" evidence="7">
    <location>
        <begin position="118"/>
        <end position="137"/>
    </location>
</feature>
<evidence type="ECO:0000256" key="2">
    <source>
        <dbReference type="ARBA" id="ARBA00022448"/>
    </source>
</evidence>
<feature type="transmembrane region" description="Helical" evidence="7">
    <location>
        <begin position="348"/>
        <end position="366"/>
    </location>
</feature>
<feature type="transmembrane region" description="Helical" evidence="7">
    <location>
        <begin position="157"/>
        <end position="179"/>
    </location>
</feature>
<sequence>MKTRLIVFFRNDLLFTLSLILAIVTCLTGRFRWSFIDYKVIFSLFGLMLVINGLEHAGLLHTLGQKILQKSQHLRTLIRSIVLLSFFSSMLLTNDVAILTLLPIYLTLTRTMKNRNSVILGAVYLTAAANMGSSLFPFGNPQNLFLFSYYEIPLSRFLTTTGLFVGLSLLALMLLIQLLPTTPLQIEAEPMDFKKKDTLVYGGLLLLMILGIFSVLPMIAVVGLTAVVIFFYNKQLFQKVDYLLLLTFVCFFLIVGNIQAQTIIIDAIQPYFQEAHQALLGSILLSQFISNVPAAILIAPFTTLEKAVLLGVNLGGLGTLIASLANLIAYKLIKQALPHETKQYQKRFYLINFGLLLTLATVVYFLL</sequence>
<keyword evidence="6 7" id="KW-0472">Membrane</keyword>
<feature type="transmembrane region" description="Helical" evidence="7">
    <location>
        <begin position="307"/>
        <end position="328"/>
    </location>
</feature>
<keyword evidence="3" id="KW-1003">Cell membrane</keyword>
<reference evidence="9 10" key="1">
    <citation type="submission" date="2017-05" db="EMBL/GenBank/DDBJ databases">
        <title>The Genome Sequence of Enterococcus sp. 8G7_MSG3316.</title>
        <authorList>
            <consortium name="The Broad Institute Genomics Platform"/>
            <consortium name="The Broad Institute Genomic Center for Infectious Diseases"/>
            <person name="Earl A."/>
            <person name="Manson A."/>
            <person name="Schwartman J."/>
            <person name="Gilmore M."/>
            <person name="Abouelleil A."/>
            <person name="Cao P."/>
            <person name="Chapman S."/>
            <person name="Cusick C."/>
            <person name="Shea T."/>
            <person name="Young S."/>
            <person name="Neafsey D."/>
            <person name="Nusbaum C."/>
            <person name="Birren B."/>
        </authorList>
    </citation>
    <scope>NUCLEOTIDE SEQUENCE [LARGE SCALE GENOMIC DNA]</scope>
    <source>
        <strain evidence="9 10">8G7_MSG3316</strain>
    </source>
</reference>
<dbReference type="InterPro" id="IPR004680">
    <property type="entry name" value="Cit_transptr-like_dom"/>
</dbReference>
<evidence type="ECO:0000313" key="9">
    <source>
        <dbReference type="EMBL" id="OTN76599.1"/>
    </source>
</evidence>
<feature type="transmembrane region" description="Helical" evidence="7">
    <location>
        <begin position="40"/>
        <end position="61"/>
    </location>
</feature>
<dbReference type="RefSeq" id="WP_086274535.1">
    <property type="nucleotide sequence ID" value="NZ_NGKU01000001.1"/>
</dbReference>
<feature type="transmembrane region" description="Helical" evidence="7">
    <location>
        <begin position="13"/>
        <end position="33"/>
    </location>
</feature>
<dbReference type="GO" id="GO:0005886">
    <property type="term" value="C:plasma membrane"/>
    <property type="evidence" value="ECO:0007669"/>
    <property type="project" value="UniProtKB-SubCell"/>
</dbReference>
<evidence type="ECO:0000256" key="1">
    <source>
        <dbReference type="ARBA" id="ARBA00004651"/>
    </source>
</evidence>
<dbReference type="PANTHER" id="PTHR43302:SF5">
    <property type="entry name" value="TRANSPORTER ARSB-RELATED"/>
    <property type="match status" value="1"/>
</dbReference>
<dbReference type="AlphaFoldDB" id="A0A242A6Q7"/>
<evidence type="ECO:0000256" key="6">
    <source>
        <dbReference type="ARBA" id="ARBA00023136"/>
    </source>
</evidence>
<accession>A0A242A6Q7</accession>
<dbReference type="OrthoDB" id="3177666at2"/>
<evidence type="ECO:0000256" key="4">
    <source>
        <dbReference type="ARBA" id="ARBA00022692"/>
    </source>
</evidence>
<feature type="transmembrane region" description="Helical" evidence="7">
    <location>
        <begin position="279"/>
        <end position="301"/>
    </location>
</feature>
<gene>
    <name evidence="9" type="ORF">A5886_001676</name>
</gene>
<keyword evidence="10" id="KW-1185">Reference proteome</keyword>
<feature type="transmembrane region" description="Helical" evidence="7">
    <location>
        <begin position="199"/>
        <end position="232"/>
    </location>
</feature>
<dbReference type="STRING" id="1834191.A5886_001676"/>
<evidence type="ECO:0000256" key="7">
    <source>
        <dbReference type="SAM" id="Phobius"/>
    </source>
</evidence>
<organism evidence="9 10">
    <name type="scientific">Candidatus Enterococcus testudinis</name>
    <dbReference type="NCBI Taxonomy" id="1834191"/>
    <lineage>
        <taxon>Bacteria</taxon>
        <taxon>Bacillati</taxon>
        <taxon>Bacillota</taxon>
        <taxon>Bacilli</taxon>
        <taxon>Lactobacillales</taxon>
        <taxon>Enterococcaceae</taxon>
        <taxon>Enterococcus</taxon>
    </lineage>
</organism>
<feature type="transmembrane region" description="Helical" evidence="7">
    <location>
        <begin position="81"/>
        <end position="106"/>
    </location>
</feature>
<name>A0A242A6Q7_9ENTE</name>
<dbReference type="Proteomes" id="UP000195043">
    <property type="component" value="Unassembled WGS sequence"/>
</dbReference>
<comment type="caution">
    <text evidence="9">The sequence shown here is derived from an EMBL/GenBank/DDBJ whole genome shotgun (WGS) entry which is preliminary data.</text>
</comment>
<proteinExistence type="predicted"/>
<evidence type="ECO:0000313" key="10">
    <source>
        <dbReference type="Proteomes" id="UP000195043"/>
    </source>
</evidence>
<keyword evidence="5 7" id="KW-1133">Transmembrane helix</keyword>
<dbReference type="Pfam" id="PF03600">
    <property type="entry name" value="CitMHS"/>
    <property type="match status" value="1"/>
</dbReference>
<evidence type="ECO:0000256" key="5">
    <source>
        <dbReference type="ARBA" id="ARBA00022989"/>
    </source>
</evidence>